<reference evidence="4" key="1">
    <citation type="submission" date="2018-11" db="EMBL/GenBank/DDBJ databases">
        <authorList>
            <person name="Alioto T."/>
            <person name="Alioto T."/>
        </authorList>
    </citation>
    <scope>NUCLEOTIDE SEQUENCE</scope>
</reference>
<evidence type="ECO:0000313" key="5">
    <source>
        <dbReference type="Proteomes" id="UP000596742"/>
    </source>
</evidence>
<comment type="caution">
    <text evidence="4">The sequence shown here is derived from an EMBL/GenBank/DDBJ whole genome shotgun (WGS) entry which is preliminary data.</text>
</comment>
<sequence length="282" mass="30751">MSETLLTNPAVSTSAYTVLSSKPIILTSSCDDDAVSDLHVTTVFGKPAVGISKTDYREQYGSRVSLNCRITPDLKFPSVHVFWRKNISGTMVLIQRGQGKEGMTLDNPSLIIDKANFADSGRYICYARDNSATVQSPTISLTILGDPIIKVDQTMYDVNYGRPVTLRVDIQSNKENPVRKVFWKLNNTGVITTIDSETKRISGNNIENPSLTIQTVTTSEAGNFTCFATHDKGTAISKTIVVQVIGDLPSVNVKKKSYASVYGDDVTLNCVVISNLNIVNVS</sequence>
<dbReference type="Pfam" id="PF13927">
    <property type="entry name" value="Ig_3"/>
    <property type="match status" value="1"/>
</dbReference>
<keyword evidence="5" id="KW-1185">Reference proteome</keyword>
<dbReference type="OrthoDB" id="10012075at2759"/>
<dbReference type="Proteomes" id="UP000596742">
    <property type="component" value="Unassembled WGS sequence"/>
</dbReference>
<organism evidence="4 5">
    <name type="scientific">Mytilus galloprovincialis</name>
    <name type="common">Mediterranean mussel</name>
    <dbReference type="NCBI Taxonomy" id="29158"/>
    <lineage>
        <taxon>Eukaryota</taxon>
        <taxon>Metazoa</taxon>
        <taxon>Spiralia</taxon>
        <taxon>Lophotrochozoa</taxon>
        <taxon>Mollusca</taxon>
        <taxon>Bivalvia</taxon>
        <taxon>Autobranchia</taxon>
        <taxon>Pteriomorphia</taxon>
        <taxon>Mytilida</taxon>
        <taxon>Mytiloidea</taxon>
        <taxon>Mytilidae</taxon>
        <taxon>Mytilinae</taxon>
        <taxon>Mytilus</taxon>
    </lineage>
</organism>
<dbReference type="AlphaFoldDB" id="A0A8B6BTY1"/>
<dbReference type="GO" id="GO:0030424">
    <property type="term" value="C:axon"/>
    <property type="evidence" value="ECO:0007669"/>
    <property type="project" value="TreeGrafter"/>
</dbReference>
<dbReference type="GO" id="GO:0007156">
    <property type="term" value="P:homophilic cell adhesion via plasma membrane adhesion molecules"/>
    <property type="evidence" value="ECO:0007669"/>
    <property type="project" value="TreeGrafter"/>
</dbReference>
<gene>
    <name evidence="4" type="ORF">MGAL_10B027188</name>
</gene>
<proteinExistence type="predicted"/>
<dbReference type="InterPro" id="IPR036179">
    <property type="entry name" value="Ig-like_dom_sf"/>
</dbReference>
<evidence type="ECO:0000256" key="1">
    <source>
        <dbReference type="ARBA" id="ARBA00022729"/>
    </source>
</evidence>
<accession>A0A8B6BTY1</accession>
<dbReference type="SUPFAM" id="SSF48726">
    <property type="entry name" value="Immunoglobulin"/>
    <property type="match status" value="2"/>
</dbReference>
<dbReference type="CDD" id="cd00096">
    <property type="entry name" value="Ig"/>
    <property type="match status" value="2"/>
</dbReference>
<dbReference type="PROSITE" id="PS50835">
    <property type="entry name" value="IG_LIKE"/>
    <property type="match status" value="2"/>
</dbReference>
<dbReference type="InterPro" id="IPR050958">
    <property type="entry name" value="Cell_Adh-Cytoskel_Orgn"/>
</dbReference>
<evidence type="ECO:0000313" key="4">
    <source>
        <dbReference type="EMBL" id="VDH95556.1"/>
    </source>
</evidence>
<protein>
    <recommendedName>
        <fullName evidence="3">Ig-like domain-containing protein</fullName>
    </recommendedName>
</protein>
<keyword evidence="2" id="KW-1015">Disulfide bond</keyword>
<dbReference type="Pfam" id="PF07679">
    <property type="entry name" value="I-set"/>
    <property type="match status" value="1"/>
</dbReference>
<dbReference type="PANTHER" id="PTHR45080">
    <property type="entry name" value="CONTACTIN 5"/>
    <property type="match status" value="1"/>
</dbReference>
<dbReference type="GO" id="GO:0008046">
    <property type="term" value="F:axon guidance receptor activity"/>
    <property type="evidence" value="ECO:0007669"/>
    <property type="project" value="TreeGrafter"/>
</dbReference>
<keyword evidence="1" id="KW-0732">Signal</keyword>
<dbReference type="EMBL" id="UYJE01000701">
    <property type="protein sequence ID" value="VDH95556.1"/>
    <property type="molecule type" value="Genomic_DNA"/>
</dbReference>
<dbReference type="Gene3D" id="2.60.40.10">
    <property type="entry name" value="Immunoglobulins"/>
    <property type="match status" value="2"/>
</dbReference>
<feature type="domain" description="Ig-like" evidence="3">
    <location>
        <begin position="147"/>
        <end position="241"/>
    </location>
</feature>
<dbReference type="InterPro" id="IPR013098">
    <property type="entry name" value="Ig_I-set"/>
</dbReference>
<feature type="domain" description="Ig-like" evidence="3">
    <location>
        <begin position="47"/>
        <end position="140"/>
    </location>
</feature>
<dbReference type="PANTHER" id="PTHR45080:SF8">
    <property type="entry name" value="IG-LIKE DOMAIN-CONTAINING PROTEIN"/>
    <property type="match status" value="1"/>
</dbReference>
<dbReference type="InterPro" id="IPR003599">
    <property type="entry name" value="Ig_sub"/>
</dbReference>
<dbReference type="SMART" id="SM00409">
    <property type="entry name" value="IG"/>
    <property type="match status" value="2"/>
</dbReference>
<dbReference type="GO" id="GO:0005886">
    <property type="term" value="C:plasma membrane"/>
    <property type="evidence" value="ECO:0007669"/>
    <property type="project" value="TreeGrafter"/>
</dbReference>
<dbReference type="GO" id="GO:0043025">
    <property type="term" value="C:neuronal cell body"/>
    <property type="evidence" value="ECO:0007669"/>
    <property type="project" value="TreeGrafter"/>
</dbReference>
<dbReference type="SMART" id="SM00408">
    <property type="entry name" value="IGc2"/>
    <property type="match status" value="2"/>
</dbReference>
<dbReference type="InterPro" id="IPR013783">
    <property type="entry name" value="Ig-like_fold"/>
</dbReference>
<evidence type="ECO:0000259" key="3">
    <source>
        <dbReference type="PROSITE" id="PS50835"/>
    </source>
</evidence>
<evidence type="ECO:0000256" key="2">
    <source>
        <dbReference type="ARBA" id="ARBA00023157"/>
    </source>
</evidence>
<name>A0A8B6BTY1_MYTGA</name>
<dbReference type="InterPro" id="IPR003598">
    <property type="entry name" value="Ig_sub2"/>
</dbReference>
<dbReference type="InterPro" id="IPR007110">
    <property type="entry name" value="Ig-like_dom"/>
</dbReference>
<dbReference type="GO" id="GO:0050808">
    <property type="term" value="P:synapse organization"/>
    <property type="evidence" value="ECO:0007669"/>
    <property type="project" value="TreeGrafter"/>
</dbReference>